<accession>A0A1R4H0M0</accession>
<dbReference type="InterPro" id="IPR000073">
    <property type="entry name" value="AB_hydrolase_1"/>
</dbReference>
<organism evidence="2 3">
    <name type="scientific">Crenothrix polyspora</name>
    <dbReference type="NCBI Taxonomy" id="360316"/>
    <lineage>
        <taxon>Bacteria</taxon>
        <taxon>Pseudomonadati</taxon>
        <taxon>Pseudomonadota</taxon>
        <taxon>Gammaproteobacteria</taxon>
        <taxon>Methylococcales</taxon>
        <taxon>Crenotrichaceae</taxon>
        <taxon>Crenothrix</taxon>
    </lineage>
</organism>
<dbReference type="PANTHER" id="PTHR43358:SF4">
    <property type="entry name" value="ALPHA_BETA HYDROLASE FOLD-1 DOMAIN-CONTAINING PROTEIN"/>
    <property type="match status" value="1"/>
</dbReference>
<evidence type="ECO:0000313" key="3">
    <source>
        <dbReference type="Proteomes" id="UP000195442"/>
    </source>
</evidence>
<proteinExistence type="predicted"/>
<dbReference type="InterPro" id="IPR052920">
    <property type="entry name" value="DNA-binding_regulatory"/>
</dbReference>
<reference evidence="3" key="1">
    <citation type="submission" date="2017-02" db="EMBL/GenBank/DDBJ databases">
        <authorList>
            <person name="Daims H."/>
        </authorList>
    </citation>
    <scope>NUCLEOTIDE SEQUENCE [LARGE SCALE GENOMIC DNA]</scope>
</reference>
<feature type="domain" description="AB hydrolase-1" evidence="1">
    <location>
        <begin position="69"/>
        <end position="200"/>
    </location>
</feature>
<keyword evidence="3" id="KW-1185">Reference proteome</keyword>
<dbReference type="SUPFAM" id="SSF53474">
    <property type="entry name" value="alpha/beta-Hydrolases"/>
    <property type="match status" value="1"/>
</dbReference>
<dbReference type="InterPro" id="IPR029058">
    <property type="entry name" value="AB_hydrolase_fold"/>
</dbReference>
<dbReference type="Pfam" id="PF00561">
    <property type="entry name" value="Abhydrolase_1"/>
    <property type="match status" value="1"/>
</dbReference>
<protein>
    <submittedName>
        <fullName evidence="2">Alpha/beta superfamily hydrolase</fullName>
    </submittedName>
</protein>
<keyword evidence="2" id="KW-0378">Hydrolase</keyword>
<dbReference type="Proteomes" id="UP000195442">
    <property type="component" value="Unassembled WGS sequence"/>
</dbReference>
<dbReference type="RefSeq" id="WP_087145789.1">
    <property type="nucleotide sequence ID" value="NZ_FUKJ01000039.1"/>
</dbReference>
<evidence type="ECO:0000313" key="2">
    <source>
        <dbReference type="EMBL" id="SJM89778.1"/>
    </source>
</evidence>
<sequence length="283" mass="30803">MRQFFYIPAFTLLLITLLAVAAGELLSRPVNQTIGAAPSDIKAETVVLQTLAKESIAGWFIKGTAGHGVVLLLHGIRADRRQMLDRAKFLNRDGYSVLLIDLLAHGESTGERITFGFHEADGVNAALTYLIQRLPNEKIAVIGVSLGAASLVLSAIHPPLSAVVLESMFPTIAEAVTDRLKLHVGTIGSYFAPLLLWQLPIKVGVSAEQLQPIMKLPSLHAPVLIASGSEDHHTTFAETQRLFQAANTPKELWIVKGAAHEDLHAFDSRAYETRISTFLAKYL</sequence>
<gene>
    <name evidence="2" type="ORF">CRENPOLYSF2_1330004</name>
</gene>
<dbReference type="Gene3D" id="3.40.50.1820">
    <property type="entry name" value="alpha/beta hydrolase"/>
    <property type="match status" value="1"/>
</dbReference>
<dbReference type="OrthoDB" id="9798884at2"/>
<dbReference type="AlphaFoldDB" id="A0A1R4H0M0"/>
<name>A0A1R4H0M0_9GAMM</name>
<dbReference type="GO" id="GO:0016787">
    <property type="term" value="F:hydrolase activity"/>
    <property type="evidence" value="ECO:0007669"/>
    <property type="project" value="UniProtKB-KW"/>
</dbReference>
<evidence type="ECO:0000259" key="1">
    <source>
        <dbReference type="Pfam" id="PF00561"/>
    </source>
</evidence>
<dbReference type="EMBL" id="FUKJ01000039">
    <property type="protein sequence ID" value="SJM89778.1"/>
    <property type="molecule type" value="Genomic_DNA"/>
</dbReference>
<dbReference type="PANTHER" id="PTHR43358">
    <property type="entry name" value="ALPHA/BETA-HYDROLASE"/>
    <property type="match status" value="1"/>
</dbReference>